<proteinExistence type="predicted"/>
<feature type="region of interest" description="Disordered" evidence="4">
    <location>
        <begin position="327"/>
        <end position="369"/>
    </location>
</feature>
<feature type="region of interest" description="Disordered" evidence="4">
    <location>
        <begin position="1"/>
        <end position="52"/>
    </location>
</feature>
<dbReference type="PANTHER" id="PTHR24006:SF827">
    <property type="entry name" value="UBIQUITIN CARBOXYL-TERMINAL HYDROLASE 34"/>
    <property type="match status" value="1"/>
</dbReference>
<dbReference type="STRING" id="37360.A0A0G4IKU0"/>
<dbReference type="Proteomes" id="UP000039324">
    <property type="component" value="Unassembled WGS sequence"/>
</dbReference>
<dbReference type="Gene3D" id="3.90.70.10">
    <property type="entry name" value="Cysteine proteinases"/>
    <property type="match status" value="1"/>
</dbReference>
<keyword evidence="2" id="KW-0833">Ubl conjugation pathway</keyword>
<dbReference type="InterPro" id="IPR050164">
    <property type="entry name" value="Peptidase_C19"/>
</dbReference>
<dbReference type="InterPro" id="IPR038765">
    <property type="entry name" value="Papain-like_cys_pep_sf"/>
</dbReference>
<keyword evidence="7" id="KW-1185">Reference proteome</keyword>
<protein>
    <recommendedName>
        <fullName evidence="5">USP domain-containing protein</fullName>
    </recommendedName>
</protein>
<evidence type="ECO:0000259" key="5">
    <source>
        <dbReference type="PROSITE" id="PS50235"/>
    </source>
</evidence>
<dbReference type="GO" id="GO:0006508">
    <property type="term" value="P:proteolysis"/>
    <property type="evidence" value="ECO:0007669"/>
    <property type="project" value="UniProtKB-KW"/>
</dbReference>
<dbReference type="InterPro" id="IPR001394">
    <property type="entry name" value="Peptidase_C19_UCH"/>
</dbReference>
<dbReference type="PROSITE" id="PS50235">
    <property type="entry name" value="USP_3"/>
    <property type="match status" value="1"/>
</dbReference>
<keyword evidence="1" id="KW-0645">Protease</keyword>
<gene>
    <name evidence="6" type="ORF">PBRA_004584</name>
</gene>
<organism evidence="6 7">
    <name type="scientific">Plasmodiophora brassicae</name>
    <name type="common">Clubroot disease agent</name>
    <dbReference type="NCBI Taxonomy" id="37360"/>
    <lineage>
        <taxon>Eukaryota</taxon>
        <taxon>Sar</taxon>
        <taxon>Rhizaria</taxon>
        <taxon>Endomyxa</taxon>
        <taxon>Phytomyxea</taxon>
        <taxon>Plasmodiophorida</taxon>
        <taxon>Plasmodiophoridae</taxon>
        <taxon>Plasmodiophora</taxon>
    </lineage>
</organism>
<evidence type="ECO:0000256" key="1">
    <source>
        <dbReference type="ARBA" id="ARBA00022670"/>
    </source>
</evidence>
<name>A0A0G4IKU0_PLABS</name>
<feature type="region of interest" description="Disordered" evidence="4">
    <location>
        <begin position="68"/>
        <end position="111"/>
    </location>
</feature>
<keyword evidence="3" id="KW-0378">Hydrolase</keyword>
<evidence type="ECO:0000313" key="6">
    <source>
        <dbReference type="EMBL" id="CEO95871.1"/>
    </source>
</evidence>
<dbReference type="InterPro" id="IPR028889">
    <property type="entry name" value="USP"/>
</dbReference>
<dbReference type="Pfam" id="PF00443">
    <property type="entry name" value="UCH"/>
    <property type="match status" value="1"/>
</dbReference>
<evidence type="ECO:0000256" key="2">
    <source>
        <dbReference type="ARBA" id="ARBA00022786"/>
    </source>
</evidence>
<dbReference type="GO" id="GO:0005634">
    <property type="term" value="C:nucleus"/>
    <property type="evidence" value="ECO:0007669"/>
    <property type="project" value="TreeGrafter"/>
</dbReference>
<feature type="compositionally biased region" description="Pro residues" evidence="4">
    <location>
        <begin position="77"/>
        <end position="95"/>
    </location>
</feature>
<feature type="domain" description="USP" evidence="5">
    <location>
        <begin position="1366"/>
        <end position="1692"/>
    </location>
</feature>
<evidence type="ECO:0000313" key="7">
    <source>
        <dbReference type="Proteomes" id="UP000039324"/>
    </source>
</evidence>
<dbReference type="GO" id="GO:0016579">
    <property type="term" value="P:protein deubiquitination"/>
    <property type="evidence" value="ECO:0007669"/>
    <property type="project" value="InterPro"/>
</dbReference>
<dbReference type="EMBL" id="CDSF01000035">
    <property type="protein sequence ID" value="CEO95871.1"/>
    <property type="molecule type" value="Genomic_DNA"/>
</dbReference>
<dbReference type="SUPFAM" id="SSF54001">
    <property type="entry name" value="Cysteine proteinases"/>
    <property type="match status" value="1"/>
</dbReference>
<dbReference type="Pfam" id="PF25010">
    <property type="entry name" value="ARM_UBP24_USP9X-Y"/>
    <property type="match status" value="1"/>
</dbReference>
<evidence type="ECO:0000256" key="4">
    <source>
        <dbReference type="SAM" id="MobiDB-lite"/>
    </source>
</evidence>
<dbReference type="OrthoDB" id="420187at2759"/>
<dbReference type="InterPro" id="IPR018200">
    <property type="entry name" value="USP_CS"/>
</dbReference>
<reference evidence="6 7" key="1">
    <citation type="submission" date="2015-02" db="EMBL/GenBank/DDBJ databases">
        <authorList>
            <person name="Chooi Y.-H."/>
        </authorList>
    </citation>
    <scope>NUCLEOTIDE SEQUENCE [LARGE SCALE GENOMIC DNA]</scope>
    <source>
        <strain evidence="6">E3</strain>
    </source>
</reference>
<dbReference type="InterPro" id="IPR056850">
    <property type="entry name" value="ARM_UBP34_24_USP9X_Y"/>
</dbReference>
<dbReference type="PROSITE" id="PS00973">
    <property type="entry name" value="USP_2"/>
    <property type="match status" value="1"/>
</dbReference>
<accession>A0A0G4IKU0</accession>
<dbReference type="PANTHER" id="PTHR24006">
    <property type="entry name" value="UBIQUITIN CARBOXYL-TERMINAL HYDROLASE"/>
    <property type="match status" value="1"/>
</dbReference>
<evidence type="ECO:0000256" key="3">
    <source>
        <dbReference type="ARBA" id="ARBA00022801"/>
    </source>
</evidence>
<dbReference type="GO" id="GO:0004843">
    <property type="term" value="F:cysteine-type deubiquitinase activity"/>
    <property type="evidence" value="ECO:0007669"/>
    <property type="project" value="InterPro"/>
</dbReference>
<sequence length="2107" mass="233054">MRGAVSTALSNAGFADDARGHNNMSLSYGPSRRADAARRPTPYARSSGGGAGLWNRIISSVSGLFSGGVSGLDTEPEPSPQPVSTPPSPPAPPSFAPASEGLSGKRALEPSSVTRWNGQNIADMDYGELRRACSENGLNTVHDRASMQAALERHVASLQNTDGHKKRRVDSSAEVGEPLDSAMLKKAKVGFSRVEFDRYMSLMKENLVDDAVDDGFGSQTIPVTADGVEGAVTGRRRSSVIPPSKLLSRRPARRDSLSGSHGPIHLTFPTVEVTASDVNNLCQSRTARSILSSMSSMSAPLLQPGELVGKRRLQKRAPFTLPKIPAHPALDAMADPTTVDGEERSIGLDDSDGAEETSVVDGQTDPAEPPVAAAVEPDDTLSELVTISCALAGCRSGSESIVDVECEAVKAMLSMTPHLDGVLGALSDERNSRFASIDDFLSESQRYLLKSLMPSAIRVAVSRAPSTPEDLEVFVNFMERCLRVVIAALPFVCVEHAECLALLFGVQIADPLADSPERIDALQKLLETVVTLRSVLHPSFKQLLAQSLSRVTFAFFLDRDPEFFKSSNIQDVANVVGLVEQMLVSVQPQSSPVRSIVEPFWLDFLIDLFRSPYLDKRIFVLNEIGAVCMKWILQNNILSEVFAGHDEVIRRSVPLIKFLHSQGALEFSHLQELWRIACDSTHHQSKQHIAYRILSNIMDVLNREQLNCLLDLFSHKAVTSYDVPFLSAVESATTALWHLDGPENDADPGGLQLLWTALFDGGNSCSNETLEAFVRLLSNSSGERFRMRVLEDCIRNLQTGDNVATTCTIIKRIICLYPSSASWLNSVVGASSSRRSVIELLETNYSLLDTVLETLARSTGSETTDHIQSLVVFYVSSSLITLKRTQLDRLWTHMVENAASSEKPDSFFTWLRETCELSTQNVVPNTSPVFSDTDLRYLLMDKILHQLPASALSEPAFSLIEFLFVTVGCRIGWLKYRSTGSRQKLYSANLEPVHTALDYLFEVSVCHKVPKIANRAREIVAELLGSSANQDALYSWFVKRCLSNCDDSQHLALLSSILQARSEVLSTTSLPSPVRKKIRVVPDDVFGVGAFSVDLDSSISVMDLWSAIHYRLVREGIGIGINDIIVTLARNGTPITSSGEPVFTLGIADNDIFEVSRAPCALARYSCPPAGSQFSSTIPEPRHLPRSELAESAKRVRTAYIHKQRLQNFVSQLYEEPSDNIVDLSILDDDECYYKLFQMESDDAWTVLSLLPLHSKTLALIDNLEGHFEEIFAPTTPFQMLYALNICIAKVAQPTLDASWVSSFVERMLGKLIELMLDPLFTTIDPVVSLVFQLVYDLYSLDPDFKSLGKDAQLHESDLGRRDIRIGVMSLVLDIVALQAPRTAFDVVHLLAHLPEWGFHGGTPLASYHPSQWERAPTTPVGLKSHPDQLLAELKVVFGQLLASHRKWHDPVSLCQALRDDMGEFLNNWNEQKDVHEFANSIMDQLLPDGQSHSRIGPTERDRGCLVNQMISQECRHRSERLEPFFTASLTVANNANLAASLSLFVEGEVLETDNKWMCAECNQKVPAIKRTCFQASSLPEHLILHLKRFEYDFDAMRKFKINDYFEFPMEFSMLPFTDVGIDNTGDGSDDEYLYRLVGVLVHTGVADAGHYYMFGAYQFDVNQLPAECFGGVDPGGNMRPNSAYLLLYDRVLLAGKRRERVVSLAAVPSQVQNLVKVSNVQFAREKQLFDSRFMTWLWHLIDLSWPGLLRGYNSLHTRYAALDEPCDKGASDESELGLAESETGENCVALAMQYTTEVVIRSVDCSSFPYWLWLIQRMISVSKRAAVWVVHKVAEDMPWFRLFSMQFPIADGRCAFIDLVIGALQRVGADDPHVRQFLSNIVRDVLPSHTEVLRLLRGLSSLPGYADLLLSLNALDKVVGMLLKPDSLPAPGSWLDHVSYISTHLVHQCLNRNSSLPEALHQDKTWGYLLEDQITWTGQHVGRPFIAVAARIARATGADPFIKRAVAGLTISHTRRSFRLRLLSELVSDAIDTGSASTLDRILTRMMALMDQCLASGATHDALLLDCLHWTTTHAFSAGPVAAWLHDHPATWQRVASAIVSAGPSS</sequence>
<dbReference type="GO" id="GO:0005829">
    <property type="term" value="C:cytosol"/>
    <property type="evidence" value="ECO:0007669"/>
    <property type="project" value="TreeGrafter"/>
</dbReference>